<reference evidence="9" key="1">
    <citation type="submission" date="2017-01" db="EMBL/GenBank/DDBJ databases">
        <authorList>
            <person name="Varghese N."/>
            <person name="Submissions S."/>
        </authorList>
    </citation>
    <scope>NUCLEOTIDE SEQUENCE [LARGE SCALE GENOMIC DNA]</scope>
    <source>
        <strain evidence="9">ATCC 51758</strain>
    </source>
</reference>
<name>A0A1N6WV83_9RHOO</name>
<gene>
    <name evidence="8" type="ORF">SAMN05421829_10887</name>
</gene>
<dbReference type="InterPro" id="IPR037185">
    <property type="entry name" value="EmrE-like"/>
</dbReference>
<organism evidence="8 9">
    <name type="scientific">Aromatoleum tolulyticum</name>
    <dbReference type="NCBI Taxonomy" id="34027"/>
    <lineage>
        <taxon>Bacteria</taxon>
        <taxon>Pseudomonadati</taxon>
        <taxon>Pseudomonadota</taxon>
        <taxon>Betaproteobacteria</taxon>
        <taxon>Rhodocyclales</taxon>
        <taxon>Rhodocyclaceae</taxon>
        <taxon>Aromatoleum</taxon>
    </lineage>
</organism>
<feature type="transmembrane region" description="Helical" evidence="5">
    <location>
        <begin position="257"/>
        <end position="275"/>
    </location>
</feature>
<dbReference type="STRING" id="34027.SAMN05421829_10887"/>
<keyword evidence="3 5" id="KW-1133">Transmembrane helix</keyword>
<dbReference type="RefSeq" id="WP_076602588.1">
    <property type="nucleotide sequence ID" value="NZ_FTMD01000008.1"/>
</dbReference>
<dbReference type="Pfam" id="PF00892">
    <property type="entry name" value="EamA"/>
    <property type="match status" value="2"/>
</dbReference>
<feature type="transmembrane region" description="Helical" evidence="5">
    <location>
        <begin position="66"/>
        <end position="85"/>
    </location>
</feature>
<evidence type="ECO:0000313" key="8">
    <source>
        <dbReference type="EMBL" id="SIQ93972.1"/>
    </source>
</evidence>
<dbReference type="InterPro" id="IPR000620">
    <property type="entry name" value="EamA_dom"/>
</dbReference>
<evidence type="ECO:0000256" key="2">
    <source>
        <dbReference type="ARBA" id="ARBA00022692"/>
    </source>
</evidence>
<dbReference type="GO" id="GO:0016020">
    <property type="term" value="C:membrane"/>
    <property type="evidence" value="ECO:0007669"/>
    <property type="project" value="UniProtKB-SubCell"/>
</dbReference>
<keyword evidence="9" id="KW-1185">Reference proteome</keyword>
<feature type="transmembrane region" description="Helical" evidence="5">
    <location>
        <begin position="144"/>
        <end position="162"/>
    </location>
</feature>
<dbReference type="OrthoDB" id="321830at2"/>
<evidence type="ECO:0000256" key="5">
    <source>
        <dbReference type="SAM" id="Phobius"/>
    </source>
</evidence>
<feature type="signal peptide" evidence="6">
    <location>
        <begin position="1"/>
        <end position="18"/>
    </location>
</feature>
<sequence>MTSLRVASLTLVTMIAFAANSVLCRLALQHTAIDPASFTVIRLVSGAVMLVILLQWRRQRPGKAGNWGSALALFAYAAGFSFAYVSLPTGVGALLLFAAVQATMILTGIARGERLRAQQTAGLLLAFGGLVYLLLPGLSAPPLGGALLMIGAGIAWGVYSLRGRKVSDALAATGGNFLRTVPMALALGILGTGDVRVDPAGALYAVLSGALASGAGYAVWYAALRGLTATTAATVQLSVPVIAAVGGVLFLGEALTLRLVVSSIAILGGVAIVLLKRRA</sequence>
<evidence type="ECO:0000256" key="3">
    <source>
        <dbReference type="ARBA" id="ARBA00022989"/>
    </source>
</evidence>
<dbReference type="SUPFAM" id="SSF103481">
    <property type="entry name" value="Multidrug resistance efflux transporter EmrE"/>
    <property type="match status" value="2"/>
</dbReference>
<accession>A0A1N6WV83</accession>
<keyword evidence="2 5" id="KW-0812">Transmembrane</keyword>
<dbReference type="EMBL" id="FTMD01000008">
    <property type="protein sequence ID" value="SIQ93972.1"/>
    <property type="molecule type" value="Genomic_DNA"/>
</dbReference>
<dbReference type="Proteomes" id="UP000186819">
    <property type="component" value="Unassembled WGS sequence"/>
</dbReference>
<feature type="transmembrane region" description="Helical" evidence="5">
    <location>
        <begin position="36"/>
        <end position="54"/>
    </location>
</feature>
<feature type="chain" id="PRO_5013201582" evidence="6">
    <location>
        <begin position="19"/>
        <end position="279"/>
    </location>
</feature>
<feature type="transmembrane region" description="Helical" evidence="5">
    <location>
        <begin position="91"/>
        <end position="109"/>
    </location>
</feature>
<protein>
    <submittedName>
        <fullName evidence="8">Threonine/homoserine efflux transporter RhtA</fullName>
    </submittedName>
</protein>
<dbReference type="PANTHER" id="PTHR32322:SF9">
    <property type="entry name" value="AMINO-ACID METABOLITE EFFLUX PUMP-RELATED"/>
    <property type="match status" value="1"/>
</dbReference>
<feature type="domain" description="EamA" evidence="7">
    <location>
        <begin position="8"/>
        <end position="134"/>
    </location>
</feature>
<evidence type="ECO:0000256" key="1">
    <source>
        <dbReference type="ARBA" id="ARBA00004141"/>
    </source>
</evidence>
<dbReference type="AlphaFoldDB" id="A0A1N6WV83"/>
<feature type="transmembrane region" description="Helical" evidence="5">
    <location>
        <begin position="202"/>
        <end position="224"/>
    </location>
</feature>
<evidence type="ECO:0000256" key="6">
    <source>
        <dbReference type="SAM" id="SignalP"/>
    </source>
</evidence>
<keyword evidence="6" id="KW-0732">Signal</keyword>
<feature type="domain" description="EamA" evidence="7">
    <location>
        <begin position="145"/>
        <end position="274"/>
    </location>
</feature>
<keyword evidence="4 5" id="KW-0472">Membrane</keyword>
<feature type="transmembrane region" description="Helical" evidence="5">
    <location>
        <begin position="169"/>
        <end position="190"/>
    </location>
</feature>
<evidence type="ECO:0000259" key="7">
    <source>
        <dbReference type="Pfam" id="PF00892"/>
    </source>
</evidence>
<dbReference type="PANTHER" id="PTHR32322">
    <property type="entry name" value="INNER MEMBRANE TRANSPORTER"/>
    <property type="match status" value="1"/>
</dbReference>
<evidence type="ECO:0000256" key="4">
    <source>
        <dbReference type="ARBA" id="ARBA00023136"/>
    </source>
</evidence>
<proteinExistence type="predicted"/>
<feature type="transmembrane region" description="Helical" evidence="5">
    <location>
        <begin position="231"/>
        <end position="251"/>
    </location>
</feature>
<comment type="subcellular location">
    <subcellularLocation>
        <location evidence="1">Membrane</location>
        <topology evidence="1">Multi-pass membrane protein</topology>
    </subcellularLocation>
</comment>
<feature type="transmembrane region" description="Helical" evidence="5">
    <location>
        <begin position="121"/>
        <end position="138"/>
    </location>
</feature>
<dbReference type="InterPro" id="IPR050638">
    <property type="entry name" value="AA-Vitamin_Transporters"/>
</dbReference>
<evidence type="ECO:0000313" key="9">
    <source>
        <dbReference type="Proteomes" id="UP000186819"/>
    </source>
</evidence>